<name>A0A6J7SD46_9ZZZZ</name>
<protein>
    <submittedName>
        <fullName evidence="1">Unannotated protein</fullName>
    </submittedName>
</protein>
<gene>
    <name evidence="1" type="ORF">UFOPK4150_02126</name>
</gene>
<dbReference type="EMBL" id="CAFBPU010000061">
    <property type="protein sequence ID" value="CAB5039107.1"/>
    <property type="molecule type" value="Genomic_DNA"/>
</dbReference>
<dbReference type="SUPFAM" id="SSF48498">
    <property type="entry name" value="Tetracyclin repressor-like, C-terminal domain"/>
    <property type="match status" value="1"/>
</dbReference>
<dbReference type="SUPFAM" id="SSF46689">
    <property type="entry name" value="Homeodomain-like"/>
    <property type="match status" value="1"/>
</dbReference>
<organism evidence="1">
    <name type="scientific">freshwater metagenome</name>
    <dbReference type="NCBI Taxonomy" id="449393"/>
    <lineage>
        <taxon>unclassified sequences</taxon>
        <taxon>metagenomes</taxon>
        <taxon>ecological metagenomes</taxon>
    </lineage>
</organism>
<evidence type="ECO:0000313" key="1">
    <source>
        <dbReference type="EMBL" id="CAB5039107.1"/>
    </source>
</evidence>
<dbReference type="InterPro" id="IPR009057">
    <property type="entry name" value="Homeodomain-like_sf"/>
</dbReference>
<dbReference type="InterPro" id="IPR036271">
    <property type="entry name" value="Tet_transcr_reg_TetR-rel_C_sf"/>
</dbReference>
<dbReference type="Gene3D" id="1.10.357.10">
    <property type="entry name" value="Tetracycline Repressor, domain 2"/>
    <property type="match status" value="1"/>
</dbReference>
<reference evidence="1" key="1">
    <citation type="submission" date="2020-05" db="EMBL/GenBank/DDBJ databases">
        <authorList>
            <person name="Chiriac C."/>
            <person name="Salcher M."/>
            <person name="Ghai R."/>
            <person name="Kavagutti S V."/>
        </authorList>
    </citation>
    <scope>NUCLEOTIDE SEQUENCE</scope>
</reference>
<accession>A0A6J7SD46</accession>
<sequence>MAATVHLLDTTPAVNLQIEPVIKAAGASVSSLYHFFADFRELVETAQVVRFSRFVDVNVGLLTTIVNKSRTPQELRAGLSQVTRSSHTPEMRHLRMDRIEAINATAGNPRMTEALGAEQLRLTRALAELVGTLQTRGWMRPDLDPMAASVLIQAYTLGTVVNDVSPEQMDPEHYYVMIDLLVEHVFGLSQAPWDPPPKA</sequence>
<proteinExistence type="predicted"/>
<dbReference type="AlphaFoldDB" id="A0A6J7SD46"/>